<name>A0ACD3AIU4_9AGAR</name>
<feature type="non-terminal residue" evidence="1">
    <location>
        <position position="360"/>
    </location>
</feature>
<organism evidence="1 2">
    <name type="scientific">Pluteus cervinus</name>
    <dbReference type="NCBI Taxonomy" id="181527"/>
    <lineage>
        <taxon>Eukaryota</taxon>
        <taxon>Fungi</taxon>
        <taxon>Dikarya</taxon>
        <taxon>Basidiomycota</taxon>
        <taxon>Agaricomycotina</taxon>
        <taxon>Agaricomycetes</taxon>
        <taxon>Agaricomycetidae</taxon>
        <taxon>Agaricales</taxon>
        <taxon>Pluteineae</taxon>
        <taxon>Pluteaceae</taxon>
        <taxon>Pluteus</taxon>
    </lineage>
</organism>
<dbReference type="EMBL" id="ML208429">
    <property type="protein sequence ID" value="TFK65680.1"/>
    <property type="molecule type" value="Genomic_DNA"/>
</dbReference>
<gene>
    <name evidence="1" type="ORF">BDN72DRAFT_962369</name>
</gene>
<dbReference type="Proteomes" id="UP000308600">
    <property type="component" value="Unassembled WGS sequence"/>
</dbReference>
<evidence type="ECO:0000313" key="1">
    <source>
        <dbReference type="EMBL" id="TFK65680.1"/>
    </source>
</evidence>
<sequence>MEHLGKGDLVDCPLCTFNLDLAQGQRVLEHIGAHILFDARVDRALDPCGPCLLPAAACRYFLKKGKGAKAGLKIDTDLSHGCILIKCKFSYRVAAKSSPSSPSSNIPLACPICPKAAPAVWRYNLKRHLRTVHPLVGPKGETYHDLYKLDPSESEGMKNIWVRREKQVVKRIKKSDSTPLVVSEAHRARINVSVNPSEPSDHEVDSNNDDDDEHEASNINRLEEQVDETLNVNSHSSELTDNINQTSTSTSQYPTVLRNEPDMALPDILPVNSVNSHEGPHRTTVETSSRSTRKRTAFSRQSFSKCMCGLVADPTSSEIANLDVIECQRAGCETRFYHIACINPTRGGKQWVCEVCSASR</sequence>
<proteinExistence type="predicted"/>
<reference evidence="1 2" key="1">
    <citation type="journal article" date="2019" name="Nat. Ecol. Evol.">
        <title>Megaphylogeny resolves global patterns of mushroom evolution.</title>
        <authorList>
            <person name="Varga T."/>
            <person name="Krizsan K."/>
            <person name="Foldi C."/>
            <person name="Dima B."/>
            <person name="Sanchez-Garcia M."/>
            <person name="Sanchez-Ramirez S."/>
            <person name="Szollosi G.J."/>
            <person name="Szarkandi J.G."/>
            <person name="Papp V."/>
            <person name="Albert L."/>
            <person name="Andreopoulos W."/>
            <person name="Angelini C."/>
            <person name="Antonin V."/>
            <person name="Barry K.W."/>
            <person name="Bougher N.L."/>
            <person name="Buchanan P."/>
            <person name="Buyck B."/>
            <person name="Bense V."/>
            <person name="Catcheside P."/>
            <person name="Chovatia M."/>
            <person name="Cooper J."/>
            <person name="Damon W."/>
            <person name="Desjardin D."/>
            <person name="Finy P."/>
            <person name="Geml J."/>
            <person name="Haridas S."/>
            <person name="Hughes K."/>
            <person name="Justo A."/>
            <person name="Karasinski D."/>
            <person name="Kautmanova I."/>
            <person name="Kiss B."/>
            <person name="Kocsube S."/>
            <person name="Kotiranta H."/>
            <person name="LaButti K.M."/>
            <person name="Lechner B.E."/>
            <person name="Liimatainen K."/>
            <person name="Lipzen A."/>
            <person name="Lukacs Z."/>
            <person name="Mihaltcheva S."/>
            <person name="Morgado L.N."/>
            <person name="Niskanen T."/>
            <person name="Noordeloos M.E."/>
            <person name="Ohm R.A."/>
            <person name="Ortiz-Santana B."/>
            <person name="Ovrebo C."/>
            <person name="Racz N."/>
            <person name="Riley R."/>
            <person name="Savchenko A."/>
            <person name="Shiryaev A."/>
            <person name="Soop K."/>
            <person name="Spirin V."/>
            <person name="Szebenyi C."/>
            <person name="Tomsovsky M."/>
            <person name="Tulloss R.E."/>
            <person name="Uehling J."/>
            <person name="Grigoriev I.V."/>
            <person name="Vagvolgyi C."/>
            <person name="Papp T."/>
            <person name="Martin F.M."/>
            <person name="Miettinen O."/>
            <person name="Hibbett D.S."/>
            <person name="Nagy L.G."/>
        </authorList>
    </citation>
    <scope>NUCLEOTIDE SEQUENCE [LARGE SCALE GENOMIC DNA]</scope>
    <source>
        <strain evidence="1 2">NL-1719</strain>
    </source>
</reference>
<accession>A0ACD3AIU4</accession>
<protein>
    <submittedName>
        <fullName evidence="1">Uncharacterized protein</fullName>
    </submittedName>
</protein>
<keyword evidence="2" id="KW-1185">Reference proteome</keyword>
<evidence type="ECO:0000313" key="2">
    <source>
        <dbReference type="Proteomes" id="UP000308600"/>
    </source>
</evidence>